<evidence type="ECO:0000313" key="7">
    <source>
        <dbReference type="EMBL" id="AUN97778.1"/>
    </source>
</evidence>
<dbReference type="EMBL" id="CP025704">
    <property type="protein sequence ID" value="AUN97778.1"/>
    <property type="molecule type" value="Genomic_DNA"/>
</dbReference>
<dbReference type="InterPro" id="IPR006665">
    <property type="entry name" value="OmpA-like"/>
</dbReference>
<keyword evidence="8" id="KW-1185">Reference proteome</keyword>
<evidence type="ECO:0000256" key="1">
    <source>
        <dbReference type="ARBA" id="ARBA00004442"/>
    </source>
</evidence>
<proteinExistence type="predicted"/>
<dbReference type="CDD" id="cd07185">
    <property type="entry name" value="OmpA_C-like"/>
    <property type="match status" value="1"/>
</dbReference>
<dbReference type="Pfam" id="PF00691">
    <property type="entry name" value="OmpA"/>
    <property type="match status" value="1"/>
</dbReference>
<dbReference type="SUPFAM" id="SSF103088">
    <property type="entry name" value="OmpA-like"/>
    <property type="match status" value="1"/>
</dbReference>
<evidence type="ECO:0000313" key="8">
    <source>
        <dbReference type="Proteomes" id="UP000235584"/>
    </source>
</evidence>
<keyword evidence="5" id="KW-0175">Coiled coil</keyword>
<evidence type="ECO:0000259" key="6">
    <source>
        <dbReference type="PROSITE" id="PS51123"/>
    </source>
</evidence>
<dbReference type="Proteomes" id="UP000235584">
    <property type="component" value="Chromosome"/>
</dbReference>
<keyword evidence="2 4" id="KW-0472">Membrane</keyword>
<accession>A0A2K9NQJ4</accession>
<dbReference type="PANTHER" id="PTHR30329:SF21">
    <property type="entry name" value="LIPOPROTEIN YIAD-RELATED"/>
    <property type="match status" value="1"/>
</dbReference>
<name>A0A2K9NQJ4_BACTC</name>
<dbReference type="InterPro" id="IPR050330">
    <property type="entry name" value="Bact_OuterMem_StrucFunc"/>
</dbReference>
<dbReference type="AlphaFoldDB" id="A0A2K9NQJ4"/>
<feature type="domain" description="OmpA-like" evidence="6">
    <location>
        <begin position="362"/>
        <end position="482"/>
    </location>
</feature>
<dbReference type="InterPro" id="IPR036737">
    <property type="entry name" value="OmpA-like_sf"/>
</dbReference>
<gene>
    <name evidence="7" type="ORF">C0V70_06560</name>
</gene>
<organism evidence="7 8">
    <name type="scientific">Bacteriovorax stolpii</name>
    <name type="common">Bdellovibrio stolpii</name>
    <dbReference type="NCBI Taxonomy" id="960"/>
    <lineage>
        <taxon>Bacteria</taxon>
        <taxon>Pseudomonadati</taxon>
        <taxon>Bdellovibrionota</taxon>
        <taxon>Bacteriovoracia</taxon>
        <taxon>Bacteriovoracales</taxon>
        <taxon>Bacteriovoracaceae</taxon>
        <taxon>Bacteriovorax</taxon>
    </lineage>
</organism>
<feature type="coiled-coil region" evidence="5">
    <location>
        <begin position="286"/>
        <end position="351"/>
    </location>
</feature>
<dbReference type="PANTHER" id="PTHR30329">
    <property type="entry name" value="STATOR ELEMENT OF FLAGELLAR MOTOR COMPLEX"/>
    <property type="match status" value="1"/>
</dbReference>
<comment type="subcellular location">
    <subcellularLocation>
        <location evidence="1">Cell outer membrane</location>
    </subcellularLocation>
</comment>
<dbReference type="KEGG" id="bsto:C0V70_06560"/>
<reference evidence="7 8" key="1">
    <citation type="submission" date="2018-01" db="EMBL/GenBank/DDBJ databases">
        <title>Complete genome sequence of Bacteriovorax stolpii DSM12778.</title>
        <authorList>
            <person name="Tang B."/>
            <person name="Chang J."/>
        </authorList>
    </citation>
    <scope>NUCLEOTIDE SEQUENCE [LARGE SCALE GENOMIC DNA]</scope>
    <source>
        <strain evidence="7 8">DSM 12778</strain>
    </source>
</reference>
<evidence type="ECO:0000256" key="3">
    <source>
        <dbReference type="ARBA" id="ARBA00023237"/>
    </source>
</evidence>
<sequence>MRRHYLCKVVCCDFNLNRNKCMTSLSNLPKTLLLATVLTAAAACSSKPVVQDFPATANPTEEITNLENEVKTAESNQVNVLSPRNFKEAHEALEDAKKMNMKGKDAEDTLHQVALGKAYLNNANAVAEVARNNIEDVIAAREAAVVAGAPSYFGKDFKNADEDFTDLTKDIEKNKLSGIPKERSELQKHYLDLELKAIKEKHLKGSREGIKTAKKEKAQKYAPRTLAIAEKSYADTEAYITANRHNTSGIEARAKETSIAVEHAVNINRISQNQKNLPPEELALMIEQEKMRVAAKESQLETVNDELQTTQSALDRQKDATAAAAASLGMTKEAYEAQKRLNEKYETARKEFDPSEAEVYKQGDALLIRLKGMEFPSSKATITERNKPLLNKVQKVMEEFGSSAVTIEGHTDSVGGKKVNDRLSQNRAQAVKDYLQSSGGGIESSAKIEAVGYGYQKPLATNKTADGRAQNRRVDIVIKPQSTEL</sequence>
<dbReference type="InterPro" id="IPR006664">
    <property type="entry name" value="OMP_bac"/>
</dbReference>
<dbReference type="PRINTS" id="PR01021">
    <property type="entry name" value="OMPADOMAIN"/>
</dbReference>
<keyword evidence="3" id="KW-0998">Cell outer membrane</keyword>
<protein>
    <recommendedName>
        <fullName evidence="6">OmpA-like domain-containing protein</fullName>
    </recommendedName>
</protein>
<dbReference type="Gene3D" id="3.30.1330.60">
    <property type="entry name" value="OmpA-like domain"/>
    <property type="match status" value="1"/>
</dbReference>
<dbReference type="PROSITE" id="PS51123">
    <property type="entry name" value="OMPA_2"/>
    <property type="match status" value="1"/>
</dbReference>
<evidence type="ECO:0000256" key="4">
    <source>
        <dbReference type="PROSITE-ProRule" id="PRU00473"/>
    </source>
</evidence>
<evidence type="ECO:0000256" key="5">
    <source>
        <dbReference type="SAM" id="Coils"/>
    </source>
</evidence>
<dbReference type="GO" id="GO:0009279">
    <property type="term" value="C:cell outer membrane"/>
    <property type="evidence" value="ECO:0007669"/>
    <property type="project" value="UniProtKB-SubCell"/>
</dbReference>
<evidence type="ECO:0000256" key="2">
    <source>
        <dbReference type="ARBA" id="ARBA00023136"/>
    </source>
</evidence>